<dbReference type="SMART" id="SM00062">
    <property type="entry name" value="PBPb"/>
    <property type="match status" value="1"/>
</dbReference>
<evidence type="ECO:0000256" key="1">
    <source>
        <dbReference type="ARBA" id="ARBA00010333"/>
    </source>
</evidence>
<feature type="signal peptide" evidence="3">
    <location>
        <begin position="1"/>
        <end position="24"/>
    </location>
</feature>
<dbReference type="Proteomes" id="UP000198644">
    <property type="component" value="Unassembled WGS sequence"/>
</dbReference>
<dbReference type="PANTHER" id="PTHR35936">
    <property type="entry name" value="MEMBRANE-BOUND LYTIC MUREIN TRANSGLYCOSYLASE F"/>
    <property type="match status" value="1"/>
</dbReference>
<dbReference type="AlphaFoldDB" id="A0A1I6GI48"/>
<comment type="similarity">
    <text evidence="1">Belongs to the bacterial solute-binding protein 3 family.</text>
</comment>
<evidence type="ECO:0000313" key="6">
    <source>
        <dbReference type="Proteomes" id="UP000198644"/>
    </source>
</evidence>
<dbReference type="OrthoDB" id="8771774at2"/>
<evidence type="ECO:0000313" key="5">
    <source>
        <dbReference type="EMBL" id="SFR41854.1"/>
    </source>
</evidence>
<dbReference type="RefSeq" id="WP_092008387.1">
    <property type="nucleotide sequence ID" value="NZ_FOYW01000001.1"/>
</dbReference>
<evidence type="ECO:0000256" key="3">
    <source>
        <dbReference type="SAM" id="SignalP"/>
    </source>
</evidence>
<dbReference type="PANTHER" id="PTHR35936:SF6">
    <property type="entry name" value="AMINO ACID ABC TRANSPORTER SUBSTRATE-BINDING PAAT FAMILY PROTEIN"/>
    <property type="match status" value="1"/>
</dbReference>
<feature type="domain" description="Solute-binding protein family 3/N-terminal" evidence="4">
    <location>
        <begin position="49"/>
        <end position="269"/>
    </location>
</feature>
<dbReference type="InterPro" id="IPR001638">
    <property type="entry name" value="Solute-binding_3/MltF_N"/>
</dbReference>
<reference evidence="5 6" key="1">
    <citation type="submission" date="2016-10" db="EMBL/GenBank/DDBJ databases">
        <authorList>
            <person name="de Groot N.N."/>
        </authorList>
    </citation>
    <scope>NUCLEOTIDE SEQUENCE [LARGE SCALE GENOMIC DNA]</scope>
    <source>
        <strain evidence="5 6">CGMCC 1.9167</strain>
    </source>
</reference>
<protein>
    <submittedName>
        <fullName evidence="5">Amino acid ABC transporter substrate-binding protein, PAAT family</fullName>
    </submittedName>
</protein>
<keyword evidence="2 3" id="KW-0732">Signal</keyword>
<evidence type="ECO:0000256" key="2">
    <source>
        <dbReference type="ARBA" id="ARBA00022729"/>
    </source>
</evidence>
<keyword evidence="6" id="KW-1185">Reference proteome</keyword>
<dbReference type="Pfam" id="PF00497">
    <property type="entry name" value="SBP_bac_3"/>
    <property type="match status" value="1"/>
</dbReference>
<proteinExistence type="inferred from homology"/>
<accession>A0A1I6GI48</accession>
<evidence type="ECO:0000259" key="4">
    <source>
        <dbReference type="SMART" id="SM00062"/>
    </source>
</evidence>
<dbReference type="Gene3D" id="3.40.190.10">
    <property type="entry name" value="Periplasmic binding protein-like II"/>
    <property type="match status" value="2"/>
</dbReference>
<feature type="chain" id="PRO_5011796865" evidence="3">
    <location>
        <begin position="25"/>
        <end position="269"/>
    </location>
</feature>
<name>A0A1I6GI48_9GAMM</name>
<dbReference type="SUPFAM" id="SSF53850">
    <property type="entry name" value="Periplasmic binding protein-like II"/>
    <property type="match status" value="1"/>
</dbReference>
<dbReference type="STRING" id="650891.SAMN05216203_0125"/>
<dbReference type="EMBL" id="FOYW01000001">
    <property type="protein sequence ID" value="SFR41854.1"/>
    <property type="molecule type" value="Genomic_DNA"/>
</dbReference>
<sequence>MAYPNGNLLTGAFIALLMASVAPASIATQVSSSEDDEARPLDGKQHLLRLNVSTNGYPPYLIIEEDGSYGGIVYDVVSRIADRTGYTVEPHEVPRKRVDDLLLRGLIDATPRAREWTEEPGRFLFTDPIVPIREVFFSRADSDFRFGELDRLGGITLVTPLGYHYPQLEPLFENGTVERYEVRHDRDMFRYLLHGPNFDAAVADLTVGQWIIRQNNWKGEFKHSDKAISQYGYRLMLRPEWQDFAEMFNDELADMKASGELDDILDQYR</sequence>
<gene>
    <name evidence="5" type="ORF">SAMN05216203_0125</name>
</gene>
<organism evidence="5 6">
    <name type="scientific">Marinobacter daqiaonensis</name>
    <dbReference type="NCBI Taxonomy" id="650891"/>
    <lineage>
        <taxon>Bacteria</taxon>
        <taxon>Pseudomonadati</taxon>
        <taxon>Pseudomonadota</taxon>
        <taxon>Gammaproteobacteria</taxon>
        <taxon>Pseudomonadales</taxon>
        <taxon>Marinobacteraceae</taxon>
        <taxon>Marinobacter</taxon>
    </lineage>
</organism>